<dbReference type="GO" id="GO:0045504">
    <property type="term" value="F:dynein heavy chain binding"/>
    <property type="evidence" value="ECO:0007669"/>
    <property type="project" value="InterPro"/>
</dbReference>
<dbReference type="InterPro" id="IPR001680">
    <property type="entry name" value="WD40_rpt"/>
</dbReference>
<name>A0A1Y1V752_9FUNG</name>
<dbReference type="OrthoDB" id="2162425at2759"/>
<dbReference type="PANTHER" id="PTHR16022">
    <property type="entry name" value="WD REPEAT DOMAIN 60"/>
    <property type="match status" value="1"/>
</dbReference>
<organism evidence="2 3">
    <name type="scientific">Piromyces finnis</name>
    <dbReference type="NCBI Taxonomy" id="1754191"/>
    <lineage>
        <taxon>Eukaryota</taxon>
        <taxon>Fungi</taxon>
        <taxon>Fungi incertae sedis</taxon>
        <taxon>Chytridiomycota</taxon>
        <taxon>Chytridiomycota incertae sedis</taxon>
        <taxon>Neocallimastigomycetes</taxon>
        <taxon>Neocallimastigales</taxon>
        <taxon>Neocallimastigaceae</taxon>
        <taxon>Piromyces</taxon>
    </lineage>
</organism>
<keyword evidence="3" id="KW-1185">Reference proteome</keyword>
<sequence length="651" mass="74953">MNKLLKRQKDLSNFIDFDIVDYVIFDHPPMTEYELYIRNFGNSNTVQVAVQSNEELTSREQQTEDWNIQDKYVQATSQYLTDCGTGEPNLPWLKKDVDYFTSSKLSKENQLKSVNMKTLKSFLKRTSNLMEKILESDAKSYIENKEGFTTSNNTLFAEGYIALKKLKIVEGRKPLHIDYSPNSSKILFIHWSSVEDNNIKLDANIAKFKTNDMITIFNYNNDLLPIKILLCECQLTCCKYCGTSEQYIIAGNTNGNLCLWDLDSYDKQIVQKEENITRSYYIYFPCYSTIGSFNEKISHENPIQNIIILNEVSDVDDNYFSKGNNYGSSEEINETTEIVENNGQSFQIMSIDQSGLAKIWTAIKITEDSSINLFEYDFGLNYNSKIRLISGNSIKIGKKQWDNDNLSVNNSCLLSNGRIIISTNFGEIYQESRFGEACYPKQYTINESFTYQLDLDDTIITKEEEEESRKSLSNYHKLSSTHCHSCLLKITAFCCSPFNPDLFLVGYDNSIVALYSSLYSNSLYEWKVNNSSLKKTDDICQICWSMDRPFVFFILCKSNILYIFDLLESEIDPLYTCLLTCETTAKEESSKLSITSIAVSKSESKEYTCSILTVGWSNGSIILYKLREDLTEMVIDEEEKFNEQFKNIESI</sequence>
<reference evidence="2 3" key="2">
    <citation type="submission" date="2016-08" db="EMBL/GenBank/DDBJ databases">
        <title>Pervasive Adenine N6-methylation of Active Genes in Fungi.</title>
        <authorList>
            <consortium name="DOE Joint Genome Institute"/>
            <person name="Mondo S.J."/>
            <person name="Dannebaum R.O."/>
            <person name="Kuo R.C."/>
            <person name="Labutti K."/>
            <person name="Haridas S."/>
            <person name="Kuo A."/>
            <person name="Salamov A."/>
            <person name="Ahrendt S.R."/>
            <person name="Lipzen A."/>
            <person name="Sullivan W."/>
            <person name="Andreopoulos W.B."/>
            <person name="Clum A."/>
            <person name="Lindquist E."/>
            <person name="Daum C."/>
            <person name="Ramamoorthy G.K."/>
            <person name="Gryganskyi A."/>
            <person name="Culley D."/>
            <person name="Magnuson J.K."/>
            <person name="James T.Y."/>
            <person name="O'Malley M.A."/>
            <person name="Stajich J.E."/>
            <person name="Spatafora J.W."/>
            <person name="Visel A."/>
            <person name="Grigoriev I.V."/>
        </authorList>
    </citation>
    <scope>NUCLEOTIDE SEQUENCE [LARGE SCALE GENOMIC DNA]</scope>
    <source>
        <strain evidence="3">finn</strain>
    </source>
</reference>
<dbReference type="STRING" id="1754191.A0A1Y1V752"/>
<protein>
    <recommendedName>
        <fullName evidence="1">RSE1/DDB1/CPSF1 second beta-propeller domain-containing protein</fullName>
    </recommendedName>
</protein>
<dbReference type="GO" id="GO:0042073">
    <property type="term" value="P:intraciliary transport"/>
    <property type="evidence" value="ECO:0007669"/>
    <property type="project" value="InterPro"/>
</dbReference>
<dbReference type="InterPro" id="IPR015943">
    <property type="entry name" value="WD40/YVTN_repeat-like_dom_sf"/>
</dbReference>
<evidence type="ECO:0000313" key="2">
    <source>
        <dbReference type="EMBL" id="ORX48945.1"/>
    </source>
</evidence>
<comment type="caution">
    <text evidence="2">The sequence shown here is derived from an EMBL/GenBank/DDBJ whole genome shotgun (WGS) entry which is preliminary data.</text>
</comment>
<dbReference type="SMART" id="SM00320">
    <property type="entry name" value="WD40"/>
    <property type="match status" value="4"/>
</dbReference>
<dbReference type="SUPFAM" id="SSF50978">
    <property type="entry name" value="WD40 repeat-like"/>
    <property type="match status" value="1"/>
</dbReference>
<accession>A0A1Y1V752</accession>
<dbReference type="GO" id="GO:0045503">
    <property type="term" value="F:dynein light chain binding"/>
    <property type="evidence" value="ECO:0007669"/>
    <property type="project" value="InterPro"/>
</dbReference>
<dbReference type="Proteomes" id="UP000193719">
    <property type="component" value="Unassembled WGS sequence"/>
</dbReference>
<feature type="domain" description="RSE1/DDB1/CPSF1 second beta-propeller" evidence="1">
    <location>
        <begin position="454"/>
        <end position="635"/>
    </location>
</feature>
<evidence type="ECO:0000259" key="1">
    <source>
        <dbReference type="Pfam" id="PF23726"/>
    </source>
</evidence>
<dbReference type="GO" id="GO:0005929">
    <property type="term" value="C:cilium"/>
    <property type="evidence" value="ECO:0007669"/>
    <property type="project" value="GOC"/>
</dbReference>
<dbReference type="InterPro" id="IPR042505">
    <property type="entry name" value="DYNC2I1"/>
</dbReference>
<dbReference type="Pfam" id="PF23726">
    <property type="entry name" value="Beta-prop_RSE1_2nd"/>
    <property type="match status" value="1"/>
</dbReference>
<evidence type="ECO:0000313" key="3">
    <source>
        <dbReference type="Proteomes" id="UP000193719"/>
    </source>
</evidence>
<dbReference type="EMBL" id="MCFH01000025">
    <property type="protein sequence ID" value="ORX48945.1"/>
    <property type="molecule type" value="Genomic_DNA"/>
</dbReference>
<reference evidence="2 3" key="1">
    <citation type="submission" date="2016-08" db="EMBL/GenBank/DDBJ databases">
        <title>Genomes of anaerobic fungi encode conserved fungal cellulosomes for biomass hydrolysis.</title>
        <authorList>
            <consortium name="DOE Joint Genome Institute"/>
            <person name="Haitjema C.H."/>
            <person name="Gilmore S.P."/>
            <person name="Henske J.K."/>
            <person name="Solomon K.V."/>
            <person name="De Groot R."/>
            <person name="Kuo A."/>
            <person name="Mondo S.J."/>
            <person name="Salamov A.A."/>
            <person name="Labutti K."/>
            <person name="Zhao Z."/>
            <person name="Chiniquy J."/>
            <person name="Barry K."/>
            <person name="Brewer H.M."/>
            <person name="Purvine S.O."/>
            <person name="Wright A.T."/>
            <person name="Boxma B."/>
            <person name="Van Alen T."/>
            <person name="Hackstein J.H."/>
            <person name="Baker S.E."/>
            <person name="Grigoriev I.V."/>
            <person name="O'Malley M.A."/>
        </authorList>
    </citation>
    <scope>NUCLEOTIDE SEQUENCE [LARGE SCALE GENOMIC DNA]</scope>
    <source>
        <strain evidence="3">finn</strain>
    </source>
</reference>
<gene>
    <name evidence="2" type="ORF">BCR36DRAFT_371011</name>
</gene>
<proteinExistence type="predicted"/>
<dbReference type="PANTHER" id="PTHR16022:SF0">
    <property type="entry name" value="CYTOPLASMIC DYNEIN 2 INTERMEDIATE CHAIN 1"/>
    <property type="match status" value="1"/>
</dbReference>
<dbReference type="GO" id="GO:0005868">
    <property type="term" value="C:cytoplasmic dynein complex"/>
    <property type="evidence" value="ECO:0007669"/>
    <property type="project" value="InterPro"/>
</dbReference>
<dbReference type="InterPro" id="IPR036322">
    <property type="entry name" value="WD40_repeat_dom_sf"/>
</dbReference>
<dbReference type="Gene3D" id="2.130.10.10">
    <property type="entry name" value="YVTN repeat-like/Quinoprotein amine dehydrogenase"/>
    <property type="match status" value="1"/>
</dbReference>
<dbReference type="InterPro" id="IPR058543">
    <property type="entry name" value="Beta-prop_RSE1/DDB1/CPSF1_2nd"/>
</dbReference>
<dbReference type="AlphaFoldDB" id="A0A1Y1V752"/>